<evidence type="ECO:0000313" key="1">
    <source>
        <dbReference type="EMBL" id="MBX65997.1"/>
    </source>
</evidence>
<name>A0A2P2QGI5_RHIMU</name>
<proteinExistence type="predicted"/>
<accession>A0A2P2QGI5</accession>
<dbReference type="AlphaFoldDB" id="A0A2P2QGI5"/>
<reference evidence="1" key="1">
    <citation type="submission" date="2018-02" db="EMBL/GenBank/DDBJ databases">
        <title>Rhizophora mucronata_Transcriptome.</title>
        <authorList>
            <person name="Meera S.P."/>
            <person name="Sreeshan A."/>
            <person name="Augustine A."/>
        </authorList>
    </citation>
    <scope>NUCLEOTIDE SEQUENCE</scope>
    <source>
        <tissue evidence="1">Leaf</tissue>
    </source>
</reference>
<sequence length="35" mass="4051">MDLNVGILVINLLNELNSFRVNGFVNLFFLFFLTC</sequence>
<dbReference type="EMBL" id="GGEC01085513">
    <property type="protein sequence ID" value="MBX65997.1"/>
    <property type="molecule type" value="Transcribed_RNA"/>
</dbReference>
<organism evidence="1">
    <name type="scientific">Rhizophora mucronata</name>
    <name type="common">Asiatic mangrove</name>
    <dbReference type="NCBI Taxonomy" id="61149"/>
    <lineage>
        <taxon>Eukaryota</taxon>
        <taxon>Viridiplantae</taxon>
        <taxon>Streptophyta</taxon>
        <taxon>Embryophyta</taxon>
        <taxon>Tracheophyta</taxon>
        <taxon>Spermatophyta</taxon>
        <taxon>Magnoliopsida</taxon>
        <taxon>eudicotyledons</taxon>
        <taxon>Gunneridae</taxon>
        <taxon>Pentapetalae</taxon>
        <taxon>rosids</taxon>
        <taxon>fabids</taxon>
        <taxon>Malpighiales</taxon>
        <taxon>Rhizophoraceae</taxon>
        <taxon>Rhizophora</taxon>
    </lineage>
</organism>
<protein>
    <submittedName>
        <fullName evidence="1">Uncharacterized protein</fullName>
    </submittedName>
</protein>